<dbReference type="CDD" id="cd04606">
    <property type="entry name" value="CBS_pair_Mg_transporter"/>
    <property type="match status" value="1"/>
</dbReference>
<evidence type="ECO:0000256" key="2">
    <source>
        <dbReference type="ARBA" id="ARBA00009749"/>
    </source>
</evidence>
<dbReference type="InterPro" id="IPR036739">
    <property type="entry name" value="SLC41_membr_dom_sf"/>
</dbReference>
<comment type="similarity">
    <text evidence="2">Belongs to the SLC41A transporter family.</text>
</comment>
<feature type="transmembrane region" description="Helical" evidence="8">
    <location>
        <begin position="286"/>
        <end position="306"/>
    </location>
</feature>
<evidence type="ECO:0000256" key="4">
    <source>
        <dbReference type="ARBA" id="ARBA00022692"/>
    </source>
</evidence>
<dbReference type="AlphaFoldDB" id="A0A381VHG9"/>
<feature type="domain" description="CBS" evidence="9">
    <location>
        <begin position="140"/>
        <end position="202"/>
    </location>
</feature>
<dbReference type="Pfam" id="PF00571">
    <property type="entry name" value="CBS"/>
    <property type="match status" value="2"/>
</dbReference>
<evidence type="ECO:0000256" key="6">
    <source>
        <dbReference type="ARBA" id="ARBA00022989"/>
    </source>
</evidence>
<dbReference type="SMART" id="SM00116">
    <property type="entry name" value="CBS"/>
    <property type="match status" value="2"/>
</dbReference>
<keyword evidence="6 8" id="KW-1133">Transmembrane helix</keyword>
<dbReference type="PROSITE" id="PS51371">
    <property type="entry name" value="CBS"/>
    <property type="match status" value="2"/>
</dbReference>
<dbReference type="Pfam" id="PF01769">
    <property type="entry name" value="MgtE"/>
    <property type="match status" value="1"/>
</dbReference>
<dbReference type="InterPro" id="IPR038076">
    <property type="entry name" value="MgtE_N_sf"/>
</dbReference>
<feature type="domain" description="CBS" evidence="9">
    <location>
        <begin position="203"/>
        <end position="259"/>
    </location>
</feature>
<organism evidence="10">
    <name type="scientific">marine metagenome</name>
    <dbReference type="NCBI Taxonomy" id="408172"/>
    <lineage>
        <taxon>unclassified sequences</taxon>
        <taxon>metagenomes</taxon>
        <taxon>ecological metagenomes</taxon>
    </lineage>
</organism>
<evidence type="ECO:0000256" key="5">
    <source>
        <dbReference type="ARBA" id="ARBA00022842"/>
    </source>
</evidence>
<keyword evidence="4 8" id="KW-0812">Transmembrane</keyword>
<dbReference type="GO" id="GO:0015095">
    <property type="term" value="F:magnesium ion transmembrane transporter activity"/>
    <property type="evidence" value="ECO:0007669"/>
    <property type="project" value="InterPro"/>
</dbReference>
<dbReference type="InterPro" id="IPR000644">
    <property type="entry name" value="CBS_dom"/>
</dbReference>
<dbReference type="InterPro" id="IPR006668">
    <property type="entry name" value="Mg_transptr_MgtE_intracell_dom"/>
</dbReference>
<feature type="transmembrane region" description="Helical" evidence="8">
    <location>
        <begin position="362"/>
        <end position="383"/>
    </location>
</feature>
<dbReference type="InterPro" id="IPR006669">
    <property type="entry name" value="MgtE_transporter"/>
</dbReference>
<sequence length="452" mass="50150">MISNEIIILRDTFRRLLRRKANTNLTKLIEKTHPADMALLFRFFSEIEQNELFTIMRPCEHTGEFLGELDELIIKRLIENETPQHVAKLIEFTSSNDQASILGVIDENAAQAILELLKSEEQEEVEEIMGYPEDSAGTLMYTDVFTLHENTIAKEAINALQDHESSEMVFYLYVIDDDERLVGIISLRDLVTTPPDTRLKDIMIRYLQTVRPETDQEEVARIVSQYNFLAVPVIDQEGQLLGIVTVDEIVDVIREEATEDFLQMAGAGKDREILMKSSWDNARSRLPWLFASWVGGVCAAAIIGIFDNTLQSTLALAAFIPVVIGMGGNIGTQTSTLVVRGLATGRVNVGNNINIIFKEIRVGLILGILYGLLLGLFAIMSFVDISPYLGLVVGLGIACSMLIATAFGSLVPLLLHRMDIDPAIATGPFVTTSIDILGVTLYFVIAKIFLPV</sequence>
<proteinExistence type="inferred from homology"/>
<dbReference type="Gene3D" id="1.25.60.10">
    <property type="entry name" value="MgtE N-terminal domain-like"/>
    <property type="match status" value="1"/>
</dbReference>
<gene>
    <name evidence="10" type="ORF">METZ01_LOCUS92092</name>
</gene>
<evidence type="ECO:0000259" key="9">
    <source>
        <dbReference type="PROSITE" id="PS51371"/>
    </source>
</evidence>
<feature type="transmembrane region" description="Helical" evidence="8">
    <location>
        <begin position="427"/>
        <end position="450"/>
    </location>
</feature>
<protein>
    <recommendedName>
        <fullName evidence="9">CBS domain-containing protein</fullName>
    </recommendedName>
</protein>
<keyword evidence="5" id="KW-0460">Magnesium</keyword>
<accession>A0A381VHG9</accession>
<dbReference type="NCBIfam" id="TIGR00400">
    <property type="entry name" value="mgtE"/>
    <property type="match status" value="1"/>
</dbReference>
<reference evidence="10" key="1">
    <citation type="submission" date="2018-05" db="EMBL/GenBank/DDBJ databases">
        <authorList>
            <person name="Lanie J.A."/>
            <person name="Ng W.-L."/>
            <person name="Kazmierczak K.M."/>
            <person name="Andrzejewski T.M."/>
            <person name="Davidsen T.M."/>
            <person name="Wayne K.J."/>
            <person name="Tettelin H."/>
            <person name="Glass J.I."/>
            <person name="Rusch D."/>
            <person name="Podicherti R."/>
            <person name="Tsui H.-C.T."/>
            <person name="Winkler M.E."/>
        </authorList>
    </citation>
    <scope>NUCLEOTIDE SEQUENCE</scope>
</reference>
<dbReference type="InterPro" id="IPR046342">
    <property type="entry name" value="CBS_dom_sf"/>
</dbReference>
<keyword evidence="3" id="KW-0813">Transport</keyword>
<dbReference type="Gene3D" id="3.10.580.10">
    <property type="entry name" value="CBS-domain"/>
    <property type="match status" value="1"/>
</dbReference>
<dbReference type="PANTHER" id="PTHR43773:SF1">
    <property type="entry name" value="MAGNESIUM TRANSPORTER MGTE"/>
    <property type="match status" value="1"/>
</dbReference>
<evidence type="ECO:0000256" key="8">
    <source>
        <dbReference type="SAM" id="Phobius"/>
    </source>
</evidence>
<dbReference type="Pfam" id="PF03448">
    <property type="entry name" value="MgtE_N"/>
    <property type="match status" value="1"/>
</dbReference>
<dbReference type="PANTHER" id="PTHR43773">
    <property type="entry name" value="MAGNESIUM TRANSPORTER MGTE"/>
    <property type="match status" value="1"/>
</dbReference>
<dbReference type="SUPFAM" id="SSF158791">
    <property type="entry name" value="MgtE N-terminal domain-like"/>
    <property type="match status" value="1"/>
</dbReference>
<evidence type="ECO:0000256" key="1">
    <source>
        <dbReference type="ARBA" id="ARBA00004141"/>
    </source>
</evidence>
<evidence type="ECO:0000313" key="10">
    <source>
        <dbReference type="EMBL" id="SVA39238.1"/>
    </source>
</evidence>
<dbReference type="SUPFAM" id="SSF161093">
    <property type="entry name" value="MgtE membrane domain-like"/>
    <property type="match status" value="1"/>
</dbReference>
<keyword evidence="7 8" id="KW-0472">Membrane</keyword>
<name>A0A381VHG9_9ZZZZ</name>
<evidence type="ECO:0000256" key="7">
    <source>
        <dbReference type="ARBA" id="ARBA00023136"/>
    </source>
</evidence>
<dbReference type="SUPFAM" id="SSF54631">
    <property type="entry name" value="CBS-domain pair"/>
    <property type="match status" value="1"/>
</dbReference>
<dbReference type="GO" id="GO:0016020">
    <property type="term" value="C:membrane"/>
    <property type="evidence" value="ECO:0007669"/>
    <property type="project" value="UniProtKB-SubCell"/>
</dbReference>
<dbReference type="InterPro" id="IPR006667">
    <property type="entry name" value="SLC41_membr_dom"/>
</dbReference>
<feature type="transmembrane region" description="Helical" evidence="8">
    <location>
        <begin position="312"/>
        <end position="330"/>
    </location>
</feature>
<comment type="subcellular location">
    <subcellularLocation>
        <location evidence="1">Membrane</location>
        <topology evidence="1">Multi-pass membrane protein</topology>
    </subcellularLocation>
</comment>
<dbReference type="SMART" id="SM00924">
    <property type="entry name" value="MgtE_N"/>
    <property type="match status" value="1"/>
</dbReference>
<dbReference type="Gene3D" id="1.10.357.20">
    <property type="entry name" value="SLC41 divalent cation transporters, integral membrane domain"/>
    <property type="match status" value="1"/>
</dbReference>
<evidence type="ECO:0000256" key="3">
    <source>
        <dbReference type="ARBA" id="ARBA00022448"/>
    </source>
</evidence>
<feature type="transmembrane region" description="Helical" evidence="8">
    <location>
        <begin position="389"/>
        <end position="415"/>
    </location>
</feature>
<dbReference type="EMBL" id="UINC01008727">
    <property type="protein sequence ID" value="SVA39238.1"/>
    <property type="molecule type" value="Genomic_DNA"/>
</dbReference>